<accession>A0ABW5SWV7</accession>
<keyword evidence="2" id="KW-1185">Reference proteome</keyword>
<organism evidence="1 2">
    <name type="scientific">Salibacterium lacus</name>
    <dbReference type="NCBI Taxonomy" id="1898109"/>
    <lineage>
        <taxon>Bacteria</taxon>
        <taxon>Bacillati</taxon>
        <taxon>Bacillota</taxon>
        <taxon>Bacilli</taxon>
        <taxon>Bacillales</taxon>
        <taxon>Bacillaceae</taxon>
    </lineage>
</organism>
<dbReference type="Proteomes" id="UP001597520">
    <property type="component" value="Unassembled WGS sequence"/>
</dbReference>
<evidence type="ECO:0000313" key="1">
    <source>
        <dbReference type="EMBL" id="MFD2704186.1"/>
    </source>
</evidence>
<sequence length="80" mass="9433">MIPQLYLVSIRLIDRIEQSCVDYQHYYITYALTRQSAEEEIRSRHILPPHQAIYINVQESQIPADISPDMEGARYHEAPF</sequence>
<comment type="caution">
    <text evidence="1">The sequence shown here is derived from an EMBL/GenBank/DDBJ whole genome shotgun (WGS) entry which is preliminary data.</text>
</comment>
<dbReference type="RefSeq" id="WP_380711474.1">
    <property type="nucleotide sequence ID" value="NZ_JBHUML010000002.1"/>
</dbReference>
<proteinExistence type="predicted"/>
<reference evidence="2" key="1">
    <citation type="journal article" date="2019" name="Int. J. Syst. Evol. Microbiol.">
        <title>The Global Catalogue of Microorganisms (GCM) 10K type strain sequencing project: providing services to taxonomists for standard genome sequencing and annotation.</title>
        <authorList>
            <consortium name="The Broad Institute Genomics Platform"/>
            <consortium name="The Broad Institute Genome Sequencing Center for Infectious Disease"/>
            <person name="Wu L."/>
            <person name="Ma J."/>
        </authorList>
    </citation>
    <scope>NUCLEOTIDE SEQUENCE [LARGE SCALE GENOMIC DNA]</scope>
    <source>
        <strain evidence="2">KCTC 33792</strain>
    </source>
</reference>
<evidence type="ECO:0000313" key="2">
    <source>
        <dbReference type="Proteomes" id="UP001597520"/>
    </source>
</evidence>
<protein>
    <submittedName>
        <fullName evidence="1">Uncharacterized protein</fullName>
    </submittedName>
</protein>
<name>A0ABW5SWV7_9BACI</name>
<gene>
    <name evidence="1" type="ORF">ACFSUB_01800</name>
</gene>
<dbReference type="EMBL" id="JBHUML010000002">
    <property type="protein sequence ID" value="MFD2704186.1"/>
    <property type="molecule type" value="Genomic_DNA"/>
</dbReference>